<proteinExistence type="inferred from homology"/>
<dbReference type="GO" id="GO:0006282">
    <property type="term" value="P:regulation of DNA repair"/>
    <property type="evidence" value="ECO:0007669"/>
    <property type="project" value="InterPro"/>
</dbReference>
<evidence type="ECO:0000259" key="5">
    <source>
        <dbReference type="Pfam" id="PF05028"/>
    </source>
</evidence>
<accession>A0A8S1P5D1</accession>
<dbReference type="EC" id="3.2.1.143" evidence="2"/>
<feature type="binding site" evidence="4">
    <location>
        <position position="196"/>
    </location>
    <ligand>
        <name>substrate</name>
    </ligand>
</feature>
<dbReference type="PANTHER" id="PTHR12837">
    <property type="entry name" value="POLY ADP-RIBOSE GLYCOHYDROLASE"/>
    <property type="match status" value="1"/>
</dbReference>
<organism evidence="7 8">
    <name type="scientific">Paramecium sonneborni</name>
    <dbReference type="NCBI Taxonomy" id="65129"/>
    <lineage>
        <taxon>Eukaryota</taxon>
        <taxon>Sar</taxon>
        <taxon>Alveolata</taxon>
        <taxon>Ciliophora</taxon>
        <taxon>Intramacronucleata</taxon>
        <taxon>Oligohymenophorea</taxon>
        <taxon>Peniculida</taxon>
        <taxon>Parameciidae</taxon>
        <taxon>Paramecium</taxon>
    </lineage>
</organism>
<dbReference type="Pfam" id="PF20811">
    <property type="entry name" value="PARG_cat_N"/>
    <property type="match status" value="1"/>
</dbReference>
<feature type="binding site" evidence="4">
    <location>
        <position position="252"/>
    </location>
    <ligand>
        <name>substrate</name>
    </ligand>
</feature>
<dbReference type="InterPro" id="IPR046372">
    <property type="entry name" value="PARG_cat_C"/>
</dbReference>
<gene>
    <name evidence="7" type="ORF">PSON_ATCC_30995.1.T0690210</name>
</gene>
<evidence type="ECO:0000313" key="7">
    <source>
        <dbReference type="EMBL" id="CAD8098064.1"/>
    </source>
</evidence>
<evidence type="ECO:0000256" key="3">
    <source>
        <dbReference type="ARBA" id="ARBA00022801"/>
    </source>
</evidence>
<comment type="caution">
    <text evidence="7">The sequence shown here is derived from an EMBL/GenBank/DDBJ whole genome shotgun (WGS) entry which is preliminary data.</text>
</comment>
<dbReference type="GO" id="GO:0005975">
    <property type="term" value="P:carbohydrate metabolic process"/>
    <property type="evidence" value="ECO:0007669"/>
    <property type="project" value="InterPro"/>
</dbReference>
<evidence type="ECO:0000256" key="1">
    <source>
        <dbReference type="ARBA" id="ARBA00009545"/>
    </source>
</evidence>
<feature type="domain" description="PARG helical" evidence="6">
    <location>
        <begin position="54"/>
        <end position="136"/>
    </location>
</feature>
<dbReference type="InterPro" id="IPR007724">
    <property type="entry name" value="Poly_GlycHdrlase"/>
</dbReference>
<dbReference type="PANTHER" id="PTHR12837:SF0">
    <property type="entry name" value="POLY(ADP-RIBOSE) GLYCOHYDROLASE"/>
    <property type="match status" value="1"/>
</dbReference>
<dbReference type="GO" id="GO:0005634">
    <property type="term" value="C:nucleus"/>
    <property type="evidence" value="ECO:0007669"/>
    <property type="project" value="TreeGrafter"/>
</dbReference>
<dbReference type="GO" id="GO:0005737">
    <property type="term" value="C:cytoplasm"/>
    <property type="evidence" value="ECO:0007669"/>
    <property type="project" value="TreeGrafter"/>
</dbReference>
<dbReference type="InterPro" id="IPR048362">
    <property type="entry name" value="PARG_helical"/>
</dbReference>
<dbReference type="Pfam" id="PF05028">
    <property type="entry name" value="PARG_cat_C"/>
    <property type="match status" value="1"/>
</dbReference>
<evidence type="ECO:0000313" key="8">
    <source>
        <dbReference type="Proteomes" id="UP000692954"/>
    </source>
</evidence>
<evidence type="ECO:0000259" key="6">
    <source>
        <dbReference type="Pfam" id="PF20811"/>
    </source>
</evidence>
<evidence type="ECO:0000256" key="4">
    <source>
        <dbReference type="PIRSR" id="PIRSR607724-2"/>
    </source>
</evidence>
<dbReference type="GO" id="GO:0009225">
    <property type="term" value="P:nucleotide-sugar metabolic process"/>
    <property type="evidence" value="ECO:0007669"/>
    <property type="project" value="TreeGrafter"/>
</dbReference>
<name>A0A8S1P5D1_9CILI</name>
<keyword evidence="8" id="KW-1185">Reference proteome</keyword>
<dbReference type="AlphaFoldDB" id="A0A8S1P5D1"/>
<sequence>MQASEAFKCSFKLQHHSDYKQSIVNLISQDGIICNIFNECQNQQKEFNQYLIQLLTNQYELIELLKKINTEFEKNNLIKLRRIEVFTLIMMMFFNLIRRQYKCGRFYIINMEELKNLNSKGVTEEKLKCITNYIKLFFLNRQLISQEDIQFVRNCVSEEEYLKKIEFFNSNKPINFRFTRQRNENQLFSTVVDFANQNIGGQALCYKSCTQEDILMLMFPEALICMLFVEPMKSNESVLIQNLIKYNNYMGYESTFKHLDLQKLNTEQRYNLLAIDAEEFFDYEDQFSQKNINRELVKCYSGFQIALLREPKYAISTGKWGCGIFRGNPYLKTLIQLVCYGQVNSLSDLQTNEIIFNVSSDINLFNFGQELQKRKDYITLTNLNLILNTIKNNKFKSNEELMSKILSQLQKKQKRQTMRNALLGCALISLASLLWNWQKN</sequence>
<dbReference type="Proteomes" id="UP000692954">
    <property type="component" value="Unassembled WGS sequence"/>
</dbReference>
<dbReference type="OrthoDB" id="1937899at2759"/>
<dbReference type="EMBL" id="CAJJDN010000069">
    <property type="protein sequence ID" value="CAD8098064.1"/>
    <property type="molecule type" value="Genomic_DNA"/>
</dbReference>
<dbReference type="GO" id="GO:0004649">
    <property type="term" value="F:poly(ADP-ribose) glycohydrolase activity"/>
    <property type="evidence" value="ECO:0007669"/>
    <property type="project" value="UniProtKB-EC"/>
</dbReference>
<dbReference type="GO" id="GO:1990966">
    <property type="term" value="P:ATP generation from poly-ADP-D-ribose"/>
    <property type="evidence" value="ECO:0007669"/>
    <property type="project" value="TreeGrafter"/>
</dbReference>
<reference evidence="7" key="1">
    <citation type="submission" date="2021-01" db="EMBL/GenBank/DDBJ databases">
        <authorList>
            <consortium name="Genoscope - CEA"/>
            <person name="William W."/>
        </authorList>
    </citation>
    <scope>NUCLEOTIDE SEQUENCE</scope>
</reference>
<comment type="similarity">
    <text evidence="1">Belongs to the poly(ADP-ribose) glycohydrolase family.</text>
</comment>
<evidence type="ECO:0000256" key="2">
    <source>
        <dbReference type="ARBA" id="ARBA00012255"/>
    </source>
</evidence>
<protein>
    <recommendedName>
        <fullName evidence="2">poly(ADP-ribose) glycohydrolase</fullName>
        <ecNumber evidence="2">3.2.1.143</ecNumber>
    </recommendedName>
</protein>
<keyword evidence="3" id="KW-0378">Hydrolase</keyword>
<feature type="domain" description="PARG catalytic Macro" evidence="5">
    <location>
        <begin position="189"/>
        <end position="343"/>
    </location>
</feature>
<feature type="binding site" evidence="4">
    <location>
        <position position="211"/>
    </location>
    <ligand>
        <name>substrate</name>
    </ligand>
</feature>